<protein>
    <submittedName>
        <fullName evidence="1">Uncharacterized protein</fullName>
    </submittedName>
</protein>
<evidence type="ECO:0000313" key="2">
    <source>
        <dbReference type="Proteomes" id="UP000011189"/>
    </source>
</evidence>
<organism evidence="1 2">
    <name type="scientific">Arthrobacter nitrophenolicus</name>
    <dbReference type="NCBI Taxonomy" id="683150"/>
    <lineage>
        <taxon>Bacteria</taxon>
        <taxon>Bacillati</taxon>
        <taxon>Actinomycetota</taxon>
        <taxon>Actinomycetes</taxon>
        <taxon>Micrococcales</taxon>
        <taxon>Micrococcaceae</taxon>
        <taxon>Arthrobacter</taxon>
    </lineage>
</organism>
<evidence type="ECO:0000313" key="1">
    <source>
        <dbReference type="EMBL" id="ELT45583.1"/>
    </source>
</evidence>
<sequence length="24" mass="2661">MDIFNELLGGFAAAMTWQNLLFAS</sequence>
<keyword evidence="2" id="KW-1185">Reference proteome</keyword>
<proteinExistence type="predicted"/>
<dbReference type="EMBL" id="AOFD01000006">
    <property type="protein sequence ID" value="ELT45583.1"/>
    <property type="molecule type" value="Genomic_DNA"/>
</dbReference>
<gene>
    <name evidence="1" type="ORF">G205_03771</name>
</gene>
<dbReference type="AlphaFoldDB" id="L8TQJ2"/>
<reference evidence="2" key="1">
    <citation type="journal article" date="2013" name="Genome Announc.">
        <title>Draft Genome Sequence of the 2-Chloro-4-Nitrophenol-Degrading Bacterium Arthrobacter sp. Strain SJCon.</title>
        <authorList>
            <person name="Vikram S."/>
            <person name="Kumar S."/>
            <person name="Vaidya B."/>
            <person name="Pinnaka A.K."/>
            <person name="Raghava G.P."/>
        </authorList>
    </citation>
    <scope>NUCLEOTIDE SEQUENCE [LARGE SCALE GENOMIC DNA]</scope>
    <source>
        <strain evidence="2">SJCon</strain>
    </source>
</reference>
<dbReference type="Proteomes" id="UP000011189">
    <property type="component" value="Unassembled WGS sequence"/>
</dbReference>
<comment type="caution">
    <text evidence="1">The sequence shown here is derived from an EMBL/GenBank/DDBJ whole genome shotgun (WGS) entry which is preliminary data.</text>
</comment>
<accession>L8TQJ2</accession>
<name>L8TQJ2_9MICC</name>